<dbReference type="Gene3D" id="3.30.1330.30">
    <property type="match status" value="1"/>
</dbReference>
<dbReference type="GO" id="GO:0005840">
    <property type="term" value="C:ribosome"/>
    <property type="evidence" value="ECO:0007669"/>
    <property type="project" value="UniProtKB-KW"/>
</dbReference>
<dbReference type="OrthoDB" id="9794863at2"/>
<dbReference type="InterPro" id="IPR004038">
    <property type="entry name" value="Ribosomal_eL8/eL30/eS12/Gad45"/>
</dbReference>
<evidence type="ECO:0000259" key="1">
    <source>
        <dbReference type="Pfam" id="PF01248"/>
    </source>
</evidence>
<reference evidence="2 3" key="1">
    <citation type="submission" date="2019-05" db="EMBL/GenBank/DDBJ databases">
        <authorList>
            <consortium name="Pathogen Informatics"/>
        </authorList>
    </citation>
    <scope>NUCLEOTIDE SEQUENCE [LARGE SCALE GENOMIC DNA]</scope>
    <source>
        <strain evidence="2 3">NCTC503</strain>
    </source>
</reference>
<name>A0A4U9RCS6_HATHI</name>
<gene>
    <name evidence="2" type="ORF">NCTC503_01426</name>
</gene>
<accession>A0A4U9RCS6</accession>
<protein>
    <submittedName>
        <fullName evidence="2">50S ribosomal protein L7Ae/L30e/S12e/Gadd45</fullName>
    </submittedName>
</protein>
<dbReference type="AlphaFoldDB" id="A0A4U9RCS6"/>
<evidence type="ECO:0000313" key="2">
    <source>
        <dbReference type="EMBL" id="VTQ89542.1"/>
    </source>
</evidence>
<dbReference type="RefSeq" id="WP_138210082.1">
    <property type="nucleotide sequence ID" value="NZ_CBCRUQ010000012.1"/>
</dbReference>
<keyword evidence="3" id="KW-1185">Reference proteome</keyword>
<dbReference type="EMBL" id="LR590481">
    <property type="protein sequence ID" value="VTQ89542.1"/>
    <property type="molecule type" value="Genomic_DNA"/>
</dbReference>
<organism evidence="2 3">
    <name type="scientific">Hathewaya histolytica</name>
    <name type="common">Clostridium histolyticum</name>
    <dbReference type="NCBI Taxonomy" id="1498"/>
    <lineage>
        <taxon>Bacteria</taxon>
        <taxon>Bacillati</taxon>
        <taxon>Bacillota</taxon>
        <taxon>Clostridia</taxon>
        <taxon>Eubacteriales</taxon>
        <taxon>Clostridiaceae</taxon>
        <taxon>Hathewaya</taxon>
    </lineage>
</organism>
<feature type="domain" description="Ribosomal protein eL8/eL30/eS12/Gadd45" evidence="1">
    <location>
        <begin position="6"/>
        <end position="94"/>
    </location>
</feature>
<keyword evidence="2" id="KW-0687">Ribonucleoprotein</keyword>
<proteinExistence type="predicted"/>
<dbReference type="Pfam" id="PF01248">
    <property type="entry name" value="Ribosomal_L7Ae"/>
    <property type="match status" value="1"/>
</dbReference>
<keyword evidence="2" id="KW-0689">Ribosomal protein</keyword>
<dbReference type="SUPFAM" id="SSF55315">
    <property type="entry name" value="L30e-like"/>
    <property type="match status" value="1"/>
</dbReference>
<sequence>MKNNEKFYNLLRIAKKAGALTEGYNRVENAIKNKKVFLVFISKELSINSQRKFKNYALKKEFYLIENAPLDDIGEFLGNSNIKVLGITDSSFSTSLKSLYIKD</sequence>
<dbReference type="Proteomes" id="UP000308489">
    <property type="component" value="Chromosome 1"/>
</dbReference>
<dbReference type="NCBIfam" id="NF004078">
    <property type="entry name" value="PRK05583.1"/>
    <property type="match status" value="1"/>
</dbReference>
<dbReference type="KEGG" id="hhw:NCTC503_01426"/>
<dbReference type="InterPro" id="IPR029064">
    <property type="entry name" value="Ribosomal_eL30-like_sf"/>
</dbReference>
<evidence type="ECO:0000313" key="3">
    <source>
        <dbReference type="Proteomes" id="UP000308489"/>
    </source>
</evidence>